<dbReference type="EC" id="3.4.21.89" evidence="5"/>
<evidence type="ECO:0000256" key="5">
    <source>
        <dbReference type="NCBIfam" id="TIGR02228"/>
    </source>
</evidence>
<name>A0ABW4Q845_9MICC</name>
<evidence type="ECO:0000313" key="7">
    <source>
        <dbReference type="Proteomes" id="UP001597307"/>
    </source>
</evidence>
<evidence type="ECO:0000256" key="3">
    <source>
        <dbReference type="ARBA" id="ARBA00022989"/>
    </source>
</evidence>
<comment type="subcellular location">
    <subcellularLocation>
        <location evidence="1">Membrane</location>
    </subcellularLocation>
</comment>
<evidence type="ECO:0000256" key="1">
    <source>
        <dbReference type="ARBA" id="ARBA00004370"/>
    </source>
</evidence>
<comment type="caution">
    <text evidence="6">The sequence shown here is derived from an EMBL/GenBank/DDBJ whole genome shotgun (WGS) entry which is preliminary data.</text>
</comment>
<dbReference type="InterPro" id="IPR001733">
    <property type="entry name" value="Peptidase_S26B"/>
</dbReference>
<accession>A0ABW4Q845</accession>
<proteinExistence type="predicted"/>
<evidence type="ECO:0000256" key="4">
    <source>
        <dbReference type="ARBA" id="ARBA00023136"/>
    </source>
</evidence>
<keyword evidence="4" id="KW-0472">Membrane</keyword>
<dbReference type="InterPro" id="IPR019533">
    <property type="entry name" value="Peptidase_S26"/>
</dbReference>
<dbReference type="SUPFAM" id="SSF51306">
    <property type="entry name" value="LexA/Signal peptidase"/>
    <property type="match status" value="1"/>
</dbReference>
<dbReference type="EMBL" id="JBHUGA010000030">
    <property type="protein sequence ID" value="MFD1846781.1"/>
    <property type="molecule type" value="Genomic_DNA"/>
</dbReference>
<dbReference type="GO" id="GO:0009003">
    <property type="term" value="F:signal peptidase activity"/>
    <property type="evidence" value="ECO:0007669"/>
    <property type="project" value="UniProtKB-EC"/>
</dbReference>
<keyword evidence="2" id="KW-0812">Transmembrane</keyword>
<reference evidence="7" key="1">
    <citation type="journal article" date="2019" name="Int. J. Syst. Evol. Microbiol.">
        <title>The Global Catalogue of Microorganisms (GCM) 10K type strain sequencing project: providing services to taxonomists for standard genome sequencing and annotation.</title>
        <authorList>
            <consortium name="The Broad Institute Genomics Platform"/>
            <consortium name="The Broad Institute Genome Sequencing Center for Infectious Disease"/>
            <person name="Wu L."/>
            <person name="Ma J."/>
        </authorList>
    </citation>
    <scope>NUCLEOTIDE SEQUENCE [LARGE SCALE GENOMIC DNA]</scope>
    <source>
        <strain evidence="7">JCM 11496</strain>
    </source>
</reference>
<keyword evidence="6" id="KW-0378">Hydrolase</keyword>
<organism evidence="6 7">
    <name type="scientific">Arthrobacter flavus</name>
    <dbReference type="NCBI Taxonomy" id="95172"/>
    <lineage>
        <taxon>Bacteria</taxon>
        <taxon>Bacillati</taxon>
        <taxon>Actinomycetota</taxon>
        <taxon>Actinomycetes</taxon>
        <taxon>Micrococcales</taxon>
        <taxon>Micrococcaceae</taxon>
        <taxon>Arthrobacter</taxon>
    </lineage>
</organism>
<gene>
    <name evidence="6" type="ORF">ACFSFX_09245</name>
</gene>
<dbReference type="NCBIfam" id="TIGR02228">
    <property type="entry name" value="sigpep_I_arch"/>
    <property type="match status" value="1"/>
</dbReference>
<keyword evidence="3" id="KW-1133">Transmembrane helix</keyword>
<evidence type="ECO:0000313" key="6">
    <source>
        <dbReference type="EMBL" id="MFD1846781.1"/>
    </source>
</evidence>
<dbReference type="CDD" id="cd06530">
    <property type="entry name" value="S26_SPase_I"/>
    <property type="match status" value="1"/>
</dbReference>
<evidence type="ECO:0000256" key="2">
    <source>
        <dbReference type="ARBA" id="ARBA00022692"/>
    </source>
</evidence>
<protein>
    <recommendedName>
        <fullName evidence="5">Signal peptidase I</fullName>
        <ecNumber evidence="5">3.4.21.89</ecNumber>
    </recommendedName>
</protein>
<dbReference type="Proteomes" id="UP001597307">
    <property type="component" value="Unassembled WGS sequence"/>
</dbReference>
<keyword evidence="7" id="KW-1185">Reference proteome</keyword>
<dbReference type="InterPro" id="IPR036286">
    <property type="entry name" value="LexA/Signal_pep-like_sf"/>
</dbReference>
<dbReference type="RefSeq" id="WP_343878242.1">
    <property type="nucleotide sequence ID" value="NZ_BAAAIJ010000013.1"/>
</dbReference>
<sequence length="193" mass="20282">MSKTSTRRSTPLRKVGRLATTLAAIATFALAAVVLLPGLLGFERYVITGGSMSGTFERGSIVMAEVVPVADLAVGDIITYMPPSDSGINELVTHRIESITDSGTGPVFRTRGDANSASDSWTFQLSAPTQARVDVAVPQIGWAFIALADKDLRMLIIGVPAALIALMSVVEATRVLSEPRKSTVQPMPVAVAG</sequence>